<feature type="compositionally biased region" description="Low complexity" evidence="1">
    <location>
        <begin position="18"/>
        <end position="32"/>
    </location>
</feature>
<evidence type="ECO:0000256" key="1">
    <source>
        <dbReference type="SAM" id="MobiDB-lite"/>
    </source>
</evidence>
<dbReference type="RefSeq" id="WP_117201734.1">
    <property type="nucleotide sequence ID" value="NZ_JBHTBK010000008.1"/>
</dbReference>
<reference evidence="2 3" key="1">
    <citation type="submission" date="2018-08" db="EMBL/GenBank/DDBJ databases">
        <title>Lysobacter weifangensis sp. nov., a new member of the family 'Xanthomonadaceae', isolated from soil in a farmland.</title>
        <authorList>
            <person name="Zhao H."/>
        </authorList>
    </citation>
    <scope>NUCLEOTIDE SEQUENCE [LARGE SCALE GENOMIC DNA]</scope>
    <source>
        <strain evidence="2 3">WF-2</strain>
    </source>
</reference>
<protein>
    <recommendedName>
        <fullName evidence="4">Flagellar protein FlaG</fullName>
    </recommendedName>
</protein>
<sequence length="120" mass="12386">MPAIAPASAIVPAAAGAIPAAPTPTRGAAPGAPATPPAPATGTTARPQARDARQLQHQFDELLATTSTRLHFRVIEDLGTVAISIIDERTGEVLRQVPSETALRIARRLRAGGGLLDERA</sequence>
<dbReference type="EMBL" id="QVPD01000002">
    <property type="protein sequence ID" value="RFP62059.1"/>
    <property type="molecule type" value="Genomic_DNA"/>
</dbReference>
<evidence type="ECO:0000313" key="3">
    <source>
        <dbReference type="Proteomes" id="UP000262917"/>
    </source>
</evidence>
<dbReference type="PANTHER" id="PTHR37166:SF1">
    <property type="entry name" value="PROTEIN FLAG"/>
    <property type="match status" value="1"/>
</dbReference>
<dbReference type="InterPro" id="IPR005186">
    <property type="entry name" value="FlaG"/>
</dbReference>
<dbReference type="OrthoDB" id="5741693at2"/>
<dbReference type="AlphaFoldDB" id="A0A372DR77"/>
<proteinExistence type="predicted"/>
<dbReference type="Proteomes" id="UP000262917">
    <property type="component" value="Unassembled WGS sequence"/>
</dbReference>
<dbReference type="SUPFAM" id="SSF160214">
    <property type="entry name" value="FlaG-like"/>
    <property type="match status" value="1"/>
</dbReference>
<dbReference type="PANTHER" id="PTHR37166">
    <property type="entry name" value="PROTEIN FLAG"/>
    <property type="match status" value="1"/>
</dbReference>
<organism evidence="2 3">
    <name type="scientific">Cognatiluteimonas weifangensis</name>
    <dbReference type="NCBI Taxonomy" id="2303539"/>
    <lineage>
        <taxon>Bacteria</taxon>
        <taxon>Pseudomonadati</taxon>
        <taxon>Pseudomonadota</taxon>
        <taxon>Gammaproteobacteria</taxon>
        <taxon>Lysobacterales</taxon>
        <taxon>Lysobacteraceae</taxon>
        <taxon>Cognatiluteimonas</taxon>
    </lineage>
</organism>
<keyword evidence="3" id="KW-1185">Reference proteome</keyword>
<dbReference type="Pfam" id="PF03646">
    <property type="entry name" value="FlaG"/>
    <property type="match status" value="1"/>
</dbReference>
<gene>
    <name evidence="2" type="ORF">D0Y53_03130</name>
</gene>
<feature type="region of interest" description="Disordered" evidence="1">
    <location>
        <begin position="18"/>
        <end position="53"/>
    </location>
</feature>
<evidence type="ECO:0000313" key="2">
    <source>
        <dbReference type="EMBL" id="RFP62059.1"/>
    </source>
</evidence>
<dbReference type="Gene3D" id="3.30.160.170">
    <property type="entry name" value="FlaG-like"/>
    <property type="match status" value="1"/>
</dbReference>
<accession>A0A372DR77</accession>
<evidence type="ECO:0008006" key="4">
    <source>
        <dbReference type="Google" id="ProtNLM"/>
    </source>
</evidence>
<comment type="caution">
    <text evidence="2">The sequence shown here is derived from an EMBL/GenBank/DDBJ whole genome shotgun (WGS) entry which is preliminary data.</text>
</comment>
<name>A0A372DR77_9GAMM</name>
<dbReference type="InterPro" id="IPR035924">
    <property type="entry name" value="FlaG-like_sf"/>
</dbReference>